<dbReference type="Gene3D" id="3.30.420.10">
    <property type="entry name" value="Ribonuclease H-like superfamily/Ribonuclease H"/>
    <property type="match status" value="1"/>
</dbReference>
<feature type="compositionally biased region" description="Basic and acidic residues" evidence="1">
    <location>
        <begin position="387"/>
        <end position="401"/>
    </location>
</feature>
<feature type="region of interest" description="Disordered" evidence="1">
    <location>
        <begin position="188"/>
        <end position="226"/>
    </location>
</feature>
<accession>A0ABN9V6A9</accession>
<evidence type="ECO:0000256" key="1">
    <source>
        <dbReference type="SAM" id="MobiDB-lite"/>
    </source>
</evidence>
<dbReference type="InterPro" id="IPR036397">
    <property type="entry name" value="RNaseH_sf"/>
</dbReference>
<dbReference type="InterPro" id="IPR003034">
    <property type="entry name" value="SAP_dom"/>
</dbReference>
<protein>
    <recommendedName>
        <fullName evidence="2">Integrase catalytic domain-containing protein</fullName>
    </recommendedName>
</protein>
<name>A0ABN9V6A9_9DINO</name>
<feature type="compositionally biased region" description="Basic residues" evidence="1">
    <location>
        <begin position="491"/>
        <end position="500"/>
    </location>
</feature>
<evidence type="ECO:0000259" key="2">
    <source>
        <dbReference type="PROSITE" id="PS50994"/>
    </source>
</evidence>
<organism evidence="3 4">
    <name type="scientific">Prorocentrum cordatum</name>
    <dbReference type="NCBI Taxonomy" id="2364126"/>
    <lineage>
        <taxon>Eukaryota</taxon>
        <taxon>Sar</taxon>
        <taxon>Alveolata</taxon>
        <taxon>Dinophyceae</taxon>
        <taxon>Prorocentrales</taxon>
        <taxon>Prorocentraceae</taxon>
        <taxon>Prorocentrum</taxon>
    </lineage>
</organism>
<evidence type="ECO:0000313" key="3">
    <source>
        <dbReference type="EMBL" id="CAK0867392.1"/>
    </source>
</evidence>
<dbReference type="Pfam" id="PF07727">
    <property type="entry name" value="RVT_2"/>
    <property type="match status" value="1"/>
</dbReference>
<feature type="compositionally biased region" description="Acidic residues" evidence="1">
    <location>
        <begin position="243"/>
        <end position="253"/>
    </location>
</feature>
<reference evidence="3" key="1">
    <citation type="submission" date="2023-10" db="EMBL/GenBank/DDBJ databases">
        <authorList>
            <person name="Chen Y."/>
            <person name="Shah S."/>
            <person name="Dougan E. K."/>
            <person name="Thang M."/>
            <person name="Chan C."/>
        </authorList>
    </citation>
    <scope>NUCLEOTIDE SEQUENCE [LARGE SCALE GENOMIC DNA]</scope>
</reference>
<sequence>MPGVKLTVLSKELARNPNSYREWRKEIEIIEKIYKVAPADLGPLVYLSLEKGDGQPRELVETLDLDVLSSEVGLRKLMEILDEEFTEKDYERSEKHLRAFEKCRRGIGEDVDDYIARLKTARRNLKVHDPGTTYSDTSFARKLLRSSGLSREAQRQVLAAAGAEWNSEKIEATIKMVYGDVHLDEKRRVDKKNEHPSRNTQYRGMDADEEFSQDEDYPDYDDEDGQPQDALVAEEAPDNHQEDEYEYGEQDSDAMDDEEEVVLDAFYQGFKAKKKQFGRGKGRGKNNMSGGRGKKSGVCNDCLQPGHWKGDPECPKVIAGITSPFKPGGKGDGKKSSSSANVAATMATDSTAHMEFKWLNDGAETLPSPHSGPVDAFVLGSQKVKAEVKQEIDNRGLDPRRPPTPGSEFEDDSFEKDSDESEGVYKSWTEEQLSAELARRKHKSTGPREELVGRLLRSNLHATFMEEEVDGWQDVEKKPSGAAGSADGGKKPKPSARPKPKLTPAASRFQSDRIHISGDDVRSLVDRYRARLDEFVVDFTNRARDHHTGYVTDYELEVFRILTAKQLQDILLMLEQPYSGSKQERIDRLISFITDQVENPCEHKNAGSGEVLDNVRWTSTSTWTFAICKNCNRYVQRIPKTNYAKEIRDKAYSREDKKDALVVNDVLWDDIGTTELINDSGCRRSVAGHEWHDNLQADLKSLGLQPVKKDINEEFRFGGGDVAVSTESFVYPAGIHGAHGVIEVARVEGRTPPLLSQQAMQDLGVIVNYRKKVMDIEEAGVFKKPIKQSRSGHFLVDIGEYGNPNEFPECFHINGKMDMTPQEEASELGFKDLSRVGVLQRGRKKRLQRTTRGVADALAAEAKRSVHKDSPTVRSRSKRWKFLGIFSWTLALSCEAAAQGWQVMPPISIETGFDLYTRSGRARAWREVVDNKPDVVAMAWPCDPWTVMHNYQAHRPAFQKELQVRQQQSRGALRFVKRVADYQRKRGAYFYGENPLTSKAFQEKPIVELLKSHGTTVVDMCAFGLRHPDSDLPIMKPSRIIMSTQTMADKLERRCPGHRQHAKIEGRLATQNMRTSTYAGGYTKEFAEAVISVFAEALDIRYLTKLTPGWHGSGDLVIHVGQSRVQLWSKDYPEHTVRSVYAVKKTSDRGGKKWHCEEFDKQEPHLKFYRMYPQKILKDNNHRSLKSSKYNNHRSLKSSKISRRARCSLRRVANKKWPMFRLKFARKYDEHTRIWVIAALHLDYAKVWQCEVCARRAAPERRRVVSSRQRPTSFGIAVGVDTKELKDASGGKYLALNCVDFATKFSCLIMLENPSSAEAARMFMTKWCTWAGVPLACHSDNGSEFRKDFASYAESVGITMRVVPTESPWQHGLVERHGAVSNDIVRAIVDECTIQGPAEMELAIAAANICKNRRVDPSGYSPRMRVFGCGDRLPGSVLDSLLSDEQYPEIAVHDAVLKDYQVQRSQKIREAAQVALAKLDNNDKWRKAIVHNYRPTPSPWMPGECVFFWRAAGTFKSQARSTRRADRWHGPAVILGREWGREGQNEAYWLVFNGNLLLVAPQHIRSATPEERLASEAIGSILENYNMDLSGISRGQHTFEDLRPSAMESTPIPPNPVEVPVPGVVSERAEEPRQTPEPEAQPSPAGSVGAPTPPPTPPSQIEEVVPPAPMVETVFNQAVETPVPDLDTETLYAMNDVFSLELRPFQAGTKGKWLDSRKFTKTEWLGFNESIANNWNQHLEHEAVRVVLPDEAAKVAKSRIFKVPARFVHTLKEGQPNSRLVIPGHLDPDNQGKLGIKHAKRMAISSETAGTRTDAPVAPMVGLMLLLNLAAHFGWDLGTFDIGSAFLTGKTNTRRLYVMPPREGLPGVPAGSLVELLKGVFGLRESPRLWWERFSEVLIQAGFQPLKTMKGVFVIRNDKGKIEAVLCVHVDDGLWGGTGERFARAKEIVREKLNVTKEKQGQFEFLGRRINQLPDKSIEVDQHEYIEKMEKIFVPASRRKDPESKATEEELSKYRSLGQQLSWPARTTLPGLAYDVSDLQQRTPDLTVGQLCKANTVLSMAKEMVTRDVKLRFHRGDGSGRFGCMCVHDASYDRQPRSGSQQGFILLLTDEKFDAKKVNVVDWCSRKIHRAVRSTLAAEAASASYGFDRACFVRTALAEILYGWESESDWTTLMGKIPSLCVTDCKSFVDLCRKEGSMPTERRIALDLADLRDRLEVGDGLIWTDTRLMLADPLTKHMKDQSYLEHVLKTGDYVYRCKYETKAENRGGGDPGE</sequence>
<dbReference type="SMART" id="SM00513">
    <property type="entry name" value="SAP"/>
    <property type="match status" value="2"/>
</dbReference>
<evidence type="ECO:0000313" key="4">
    <source>
        <dbReference type="Proteomes" id="UP001189429"/>
    </source>
</evidence>
<feature type="region of interest" description="Disordered" evidence="1">
    <location>
        <begin position="387"/>
        <end position="426"/>
    </location>
</feature>
<feature type="compositionally biased region" description="Basic and acidic residues" evidence="1">
    <location>
        <begin position="1627"/>
        <end position="1636"/>
    </location>
</feature>
<dbReference type="InterPro" id="IPR013103">
    <property type="entry name" value="RVT_2"/>
</dbReference>
<proteinExistence type="predicted"/>
<feature type="region of interest" description="Disordered" evidence="1">
    <location>
        <begin position="324"/>
        <end position="343"/>
    </location>
</feature>
<comment type="caution">
    <text evidence="3">The sequence shown here is derived from an EMBL/GenBank/DDBJ whole genome shotgun (WGS) entry which is preliminary data.</text>
</comment>
<keyword evidence="4" id="KW-1185">Reference proteome</keyword>
<dbReference type="Proteomes" id="UP001189429">
    <property type="component" value="Unassembled WGS sequence"/>
</dbReference>
<dbReference type="InterPro" id="IPR012337">
    <property type="entry name" value="RNaseH-like_sf"/>
</dbReference>
<dbReference type="EMBL" id="CAUYUJ010016638">
    <property type="protein sequence ID" value="CAK0867392.1"/>
    <property type="molecule type" value="Genomic_DNA"/>
</dbReference>
<feature type="region of interest" description="Disordered" evidence="1">
    <location>
        <begin position="468"/>
        <end position="510"/>
    </location>
</feature>
<dbReference type="InterPro" id="IPR001584">
    <property type="entry name" value="Integrase_cat-core"/>
</dbReference>
<feature type="compositionally biased region" description="Acidic residues" evidence="1">
    <location>
        <begin position="207"/>
        <end position="226"/>
    </location>
</feature>
<feature type="region of interest" description="Disordered" evidence="1">
    <location>
        <begin position="1627"/>
        <end position="1663"/>
    </location>
</feature>
<gene>
    <name evidence="3" type="ORF">PCOR1329_LOCUS54342</name>
</gene>
<feature type="region of interest" description="Disordered" evidence="1">
    <location>
        <begin position="276"/>
        <end position="298"/>
    </location>
</feature>
<feature type="compositionally biased region" description="Basic and acidic residues" evidence="1">
    <location>
        <begin position="188"/>
        <end position="197"/>
    </location>
</feature>
<feature type="compositionally biased region" description="Acidic residues" evidence="1">
    <location>
        <begin position="408"/>
        <end position="422"/>
    </location>
</feature>
<dbReference type="PROSITE" id="PS50994">
    <property type="entry name" value="INTEGRASE"/>
    <property type="match status" value="1"/>
</dbReference>
<dbReference type="SUPFAM" id="SSF53098">
    <property type="entry name" value="Ribonuclease H-like"/>
    <property type="match status" value="1"/>
</dbReference>
<feature type="region of interest" description="Disordered" evidence="1">
    <location>
        <begin position="234"/>
        <end position="253"/>
    </location>
</feature>
<feature type="domain" description="Integrase catalytic" evidence="2">
    <location>
        <begin position="1267"/>
        <end position="1430"/>
    </location>
</feature>